<proteinExistence type="predicted"/>
<dbReference type="AlphaFoldDB" id="A0A514CFZ4"/>
<dbReference type="OrthoDB" id="2328079at2"/>
<protein>
    <submittedName>
        <fullName evidence="2">Uncharacterized protein</fullName>
    </submittedName>
</protein>
<dbReference type="RefSeq" id="WP_141613995.1">
    <property type="nucleotide sequence ID" value="NZ_CP041253.1"/>
</dbReference>
<name>A0A514CFZ4_9BACT</name>
<dbReference type="Proteomes" id="UP000316614">
    <property type="component" value="Chromosome"/>
</dbReference>
<organism evidence="2 3">
    <name type="scientific">Echinicola soli</name>
    <dbReference type="NCBI Taxonomy" id="2591634"/>
    <lineage>
        <taxon>Bacteria</taxon>
        <taxon>Pseudomonadati</taxon>
        <taxon>Bacteroidota</taxon>
        <taxon>Cytophagia</taxon>
        <taxon>Cytophagales</taxon>
        <taxon>Cyclobacteriaceae</taxon>
        <taxon>Echinicola</taxon>
    </lineage>
</organism>
<reference evidence="2 3" key="1">
    <citation type="submission" date="2019-06" db="EMBL/GenBank/DDBJ databases">
        <title>Echinicola alkalisoli sp. nov. isolated from saline soil.</title>
        <authorList>
            <person name="Sun J.-Q."/>
            <person name="Xu L."/>
        </authorList>
    </citation>
    <scope>NUCLEOTIDE SEQUENCE [LARGE SCALE GENOMIC DNA]</scope>
    <source>
        <strain evidence="2 3">LN3S3</strain>
    </source>
</reference>
<keyword evidence="3" id="KW-1185">Reference proteome</keyword>
<keyword evidence="1" id="KW-0812">Transmembrane</keyword>
<keyword evidence="1" id="KW-0472">Membrane</keyword>
<dbReference type="EMBL" id="CP041253">
    <property type="protein sequence ID" value="QDH78741.1"/>
    <property type="molecule type" value="Genomic_DNA"/>
</dbReference>
<dbReference type="KEGG" id="echi:FKX85_06700"/>
<sequence>MTISEILEKLPKVKEDRGYWLVRTKGGLYYESFFDGEFIAVGWEKIKLSDVAKGKTDNKTGFQILREIISKHYPDESRPGYAANQLLKFAYDIKKNDIVLIPSENSDIIAFGEVVETPSYSDIYSNDKCAFSKRKKVRWLKTIGRNKLDPHLYKLMFSHLAISDASGYAEQIDKEISSFFVKGGKAHLVLEVQAEEDIPAKNLFEFGLYSLDILDEFCKVESLKIKSDEFNVKLDVQSPGFIEISGMDISGIVLLGLIIVSIAGGGASLKMKNVNFGINTDGIIEKIGGFLRVNSNIKAKKKLLENHTKNLDIKDPEELIKLFKELNKK</sequence>
<evidence type="ECO:0000313" key="2">
    <source>
        <dbReference type="EMBL" id="QDH78741.1"/>
    </source>
</evidence>
<accession>A0A514CFZ4</accession>
<evidence type="ECO:0000256" key="1">
    <source>
        <dbReference type="SAM" id="Phobius"/>
    </source>
</evidence>
<gene>
    <name evidence="2" type="ORF">FKX85_06700</name>
</gene>
<evidence type="ECO:0000313" key="3">
    <source>
        <dbReference type="Proteomes" id="UP000316614"/>
    </source>
</evidence>
<feature type="transmembrane region" description="Helical" evidence="1">
    <location>
        <begin position="249"/>
        <end position="269"/>
    </location>
</feature>
<keyword evidence="1" id="KW-1133">Transmembrane helix</keyword>